<dbReference type="PANTHER" id="PTHR23080">
    <property type="entry name" value="THAP DOMAIN PROTEIN"/>
    <property type="match status" value="1"/>
</dbReference>
<name>A0A8W8IG97_MAGGI</name>
<keyword evidence="7" id="KW-1185">Reference proteome</keyword>
<feature type="region of interest" description="Disordered" evidence="4">
    <location>
        <begin position="67"/>
        <end position="87"/>
    </location>
</feature>
<feature type="domain" description="SWIM-type" evidence="5">
    <location>
        <begin position="605"/>
        <end position="644"/>
    </location>
</feature>
<dbReference type="EnsemblMetazoa" id="G14134.1">
    <property type="protein sequence ID" value="G14134.1:cds"/>
    <property type="gene ID" value="G14134"/>
</dbReference>
<proteinExistence type="predicted"/>
<keyword evidence="3" id="KW-0862">Zinc</keyword>
<dbReference type="Pfam" id="PF13359">
    <property type="entry name" value="DDE_Tnp_4"/>
    <property type="match status" value="1"/>
</dbReference>
<dbReference type="GO" id="GO:0008270">
    <property type="term" value="F:zinc ion binding"/>
    <property type="evidence" value="ECO:0007669"/>
    <property type="project" value="UniProtKB-KW"/>
</dbReference>
<feature type="compositionally biased region" description="Low complexity" evidence="4">
    <location>
        <begin position="678"/>
        <end position="688"/>
    </location>
</feature>
<feature type="compositionally biased region" description="Low complexity" evidence="4">
    <location>
        <begin position="69"/>
        <end position="87"/>
    </location>
</feature>
<evidence type="ECO:0000256" key="2">
    <source>
        <dbReference type="ARBA" id="ARBA00022723"/>
    </source>
</evidence>
<evidence type="ECO:0000256" key="3">
    <source>
        <dbReference type="PROSITE-ProRule" id="PRU00325"/>
    </source>
</evidence>
<keyword evidence="2" id="KW-0479">Metal-binding</keyword>
<sequence>MPGHKTEYFNCVLCSKRTKPKERRHIDKSIRKYLKKKFLLEGKENSVICSKCRNIYYREKSCHKPTETQQSVSSSSQTSDSRQLSSPPSVSLQLLSTAKTHAYCIVCKKPGPKLVVISPECRTAVFIQHNVLIPSGNRCCPAHVKDGLLTSAAIEQLPTTDHAFVNRTAILSLLQHMRVLCQRNEQTHLDFDDLQTLTDSDCLSLLGLSMDNFQTLCDCLKDHVKQTPSRSLRKSTAIFLCKLKSGLSNQILSTLFRTSKSSLRRAISAVRNAMMTCFVPYNLGFEHITREDVINDHTRHLAQTLFGDIDKSQAILVLDGTYIYTAKSNNFRYQRRSYSIHKGRSLIKPMVIVTTTGYFVSIQGPYLADHKNNDASILEHIMKTNAEDIKNWLSEDDIFIVDRGFRDALPLLEDLGIQAEMPRFLEKGQKQMSTSDANKSRLVTKIRWVVESSNARIKRWRYLDRTLPTNQIPFVGDYVRIVCALSNKFFPPLSKSHSIEEDEADAAKMLYLSKQVNNLQRLVEDNGLNRRPTQWQPVPECGIENFPTLDEEQLRNLTCGTYQLKLSRSYIQEHIDGDCDIWFHKDNDRLLRVKIQSRHTSSKQYLVCIEFSDCSVDAWYCTCRAGARVVGMCSHIAAIIWYLSKGRHEGGKYGVRDWGEHVLDAADIPPPVDESDSDASSCDSVPEE</sequence>
<evidence type="ECO:0000259" key="5">
    <source>
        <dbReference type="PROSITE" id="PS50966"/>
    </source>
</evidence>
<comment type="cofactor">
    <cofactor evidence="1">
        <name>a divalent metal cation</name>
        <dbReference type="ChEBI" id="CHEBI:60240"/>
    </cofactor>
</comment>
<evidence type="ECO:0000313" key="7">
    <source>
        <dbReference type="Proteomes" id="UP000005408"/>
    </source>
</evidence>
<dbReference type="AlphaFoldDB" id="A0A8W8IG97"/>
<dbReference type="PROSITE" id="PS50966">
    <property type="entry name" value="ZF_SWIM"/>
    <property type="match status" value="1"/>
</dbReference>
<dbReference type="OMA" id="FMTRTNI"/>
<organism evidence="6 7">
    <name type="scientific">Magallana gigas</name>
    <name type="common">Pacific oyster</name>
    <name type="synonym">Crassostrea gigas</name>
    <dbReference type="NCBI Taxonomy" id="29159"/>
    <lineage>
        <taxon>Eukaryota</taxon>
        <taxon>Metazoa</taxon>
        <taxon>Spiralia</taxon>
        <taxon>Lophotrochozoa</taxon>
        <taxon>Mollusca</taxon>
        <taxon>Bivalvia</taxon>
        <taxon>Autobranchia</taxon>
        <taxon>Pteriomorphia</taxon>
        <taxon>Ostreida</taxon>
        <taxon>Ostreoidea</taxon>
        <taxon>Ostreidae</taxon>
        <taxon>Magallana</taxon>
    </lineage>
</organism>
<reference evidence="6" key="1">
    <citation type="submission" date="2022-08" db="UniProtKB">
        <authorList>
            <consortium name="EnsemblMetazoa"/>
        </authorList>
    </citation>
    <scope>IDENTIFICATION</scope>
    <source>
        <strain evidence="6">05x7-T-G4-1.051#20</strain>
    </source>
</reference>
<protein>
    <recommendedName>
        <fullName evidence="5">SWIM-type domain-containing protein</fullName>
    </recommendedName>
</protein>
<dbReference type="OrthoDB" id="6107730at2759"/>
<keyword evidence="3" id="KW-0863">Zinc-finger</keyword>
<evidence type="ECO:0000313" key="6">
    <source>
        <dbReference type="EnsemblMetazoa" id="G14134.1:cds"/>
    </source>
</evidence>
<evidence type="ECO:0000256" key="4">
    <source>
        <dbReference type="SAM" id="MobiDB-lite"/>
    </source>
</evidence>
<feature type="region of interest" description="Disordered" evidence="4">
    <location>
        <begin position="665"/>
        <end position="688"/>
    </location>
</feature>
<dbReference type="InterPro" id="IPR007527">
    <property type="entry name" value="Znf_SWIM"/>
</dbReference>
<dbReference type="InterPro" id="IPR027806">
    <property type="entry name" value="HARBI1_dom"/>
</dbReference>
<accession>A0A8W8IG97</accession>
<evidence type="ECO:0000256" key="1">
    <source>
        <dbReference type="ARBA" id="ARBA00001968"/>
    </source>
</evidence>
<dbReference type="Proteomes" id="UP000005408">
    <property type="component" value="Unassembled WGS sequence"/>
</dbReference>